<reference evidence="2 3" key="1">
    <citation type="submission" date="2019-08" db="EMBL/GenBank/DDBJ databases">
        <title>Whole genome of Aphis craccivora.</title>
        <authorList>
            <person name="Voronova N.V."/>
            <person name="Shulinski R.S."/>
            <person name="Bandarenka Y.V."/>
            <person name="Zhorov D.G."/>
            <person name="Warner D."/>
        </authorList>
    </citation>
    <scope>NUCLEOTIDE SEQUENCE [LARGE SCALE GENOMIC DNA]</scope>
    <source>
        <strain evidence="2">180601</strain>
        <tissue evidence="2">Whole Body</tissue>
    </source>
</reference>
<evidence type="ECO:0000256" key="1">
    <source>
        <dbReference type="SAM" id="Phobius"/>
    </source>
</evidence>
<keyword evidence="1" id="KW-0812">Transmembrane</keyword>
<name>A0A6G0ZKV8_APHCR</name>
<dbReference type="OrthoDB" id="6626863at2759"/>
<keyword evidence="1" id="KW-0472">Membrane</keyword>
<proteinExistence type="predicted"/>
<keyword evidence="3" id="KW-1185">Reference proteome</keyword>
<accession>A0A6G0ZKV8</accession>
<protein>
    <recommendedName>
        <fullName evidence="4">Reverse transcriptase domain-containing protein</fullName>
    </recommendedName>
</protein>
<evidence type="ECO:0000313" key="2">
    <source>
        <dbReference type="EMBL" id="KAF0771541.1"/>
    </source>
</evidence>
<dbReference type="EMBL" id="VUJU01000283">
    <property type="protein sequence ID" value="KAF0771541.1"/>
    <property type="molecule type" value="Genomic_DNA"/>
</dbReference>
<feature type="transmembrane region" description="Helical" evidence="1">
    <location>
        <begin position="36"/>
        <end position="54"/>
    </location>
</feature>
<evidence type="ECO:0000313" key="3">
    <source>
        <dbReference type="Proteomes" id="UP000478052"/>
    </source>
</evidence>
<sequence length="141" mass="16590">MHAEINIRLNAANRCLYALRTLFKSKLLSRKTKEHLYISYIGPVLTYACATWAMTKDDDENLVYPREKFLEKCHVWRTDGSVLKGALTYMIRGKRPRERPRKIWKDSVKELLEEIGGDWEQAYNRERWKELVLAAKSQNGS</sequence>
<dbReference type="AlphaFoldDB" id="A0A6G0ZKV8"/>
<dbReference type="Proteomes" id="UP000478052">
    <property type="component" value="Unassembled WGS sequence"/>
</dbReference>
<keyword evidence="1" id="KW-1133">Transmembrane helix</keyword>
<evidence type="ECO:0008006" key="4">
    <source>
        <dbReference type="Google" id="ProtNLM"/>
    </source>
</evidence>
<organism evidence="2 3">
    <name type="scientific">Aphis craccivora</name>
    <name type="common">Cowpea aphid</name>
    <dbReference type="NCBI Taxonomy" id="307492"/>
    <lineage>
        <taxon>Eukaryota</taxon>
        <taxon>Metazoa</taxon>
        <taxon>Ecdysozoa</taxon>
        <taxon>Arthropoda</taxon>
        <taxon>Hexapoda</taxon>
        <taxon>Insecta</taxon>
        <taxon>Pterygota</taxon>
        <taxon>Neoptera</taxon>
        <taxon>Paraneoptera</taxon>
        <taxon>Hemiptera</taxon>
        <taxon>Sternorrhyncha</taxon>
        <taxon>Aphidomorpha</taxon>
        <taxon>Aphidoidea</taxon>
        <taxon>Aphididae</taxon>
        <taxon>Aphidini</taxon>
        <taxon>Aphis</taxon>
        <taxon>Aphis</taxon>
    </lineage>
</organism>
<gene>
    <name evidence="2" type="ORF">FWK35_00011454</name>
</gene>
<comment type="caution">
    <text evidence="2">The sequence shown here is derived from an EMBL/GenBank/DDBJ whole genome shotgun (WGS) entry which is preliminary data.</text>
</comment>